<dbReference type="Proteomes" id="UP001159405">
    <property type="component" value="Unassembled WGS sequence"/>
</dbReference>
<evidence type="ECO:0000313" key="3">
    <source>
        <dbReference type="Proteomes" id="UP001159405"/>
    </source>
</evidence>
<name>A0ABN8NVR0_9CNID</name>
<sequence>MFDYADTVWGDRGNAVLMNNLPLLQNKAAKTISDRPFHSSATDAFEALGWLTLEKRRLFNRCLYVYKCVNEISAHSMDLLVNKDVHGNDTRHEDNLRLPRDLSENHPGEQSPG</sequence>
<feature type="compositionally biased region" description="Basic and acidic residues" evidence="1">
    <location>
        <begin position="90"/>
        <end position="107"/>
    </location>
</feature>
<evidence type="ECO:0000256" key="1">
    <source>
        <dbReference type="SAM" id="MobiDB-lite"/>
    </source>
</evidence>
<organism evidence="2 3">
    <name type="scientific">Porites lobata</name>
    <dbReference type="NCBI Taxonomy" id="104759"/>
    <lineage>
        <taxon>Eukaryota</taxon>
        <taxon>Metazoa</taxon>
        <taxon>Cnidaria</taxon>
        <taxon>Anthozoa</taxon>
        <taxon>Hexacorallia</taxon>
        <taxon>Scleractinia</taxon>
        <taxon>Fungiina</taxon>
        <taxon>Poritidae</taxon>
        <taxon>Porites</taxon>
    </lineage>
</organism>
<evidence type="ECO:0000313" key="2">
    <source>
        <dbReference type="EMBL" id="CAH3122857.1"/>
    </source>
</evidence>
<gene>
    <name evidence="2" type="ORF">PLOB_00029263</name>
</gene>
<reference evidence="2 3" key="1">
    <citation type="submission" date="2022-05" db="EMBL/GenBank/DDBJ databases">
        <authorList>
            <consortium name="Genoscope - CEA"/>
            <person name="William W."/>
        </authorList>
    </citation>
    <scope>NUCLEOTIDE SEQUENCE [LARGE SCALE GENOMIC DNA]</scope>
</reference>
<dbReference type="EMBL" id="CALNXK010000037">
    <property type="protein sequence ID" value="CAH3122857.1"/>
    <property type="molecule type" value="Genomic_DNA"/>
</dbReference>
<accession>A0ABN8NVR0</accession>
<keyword evidence="3" id="KW-1185">Reference proteome</keyword>
<feature type="region of interest" description="Disordered" evidence="1">
    <location>
        <begin position="90"/>
        <end position="113"/>
    </location>
</feature>
<protein>
    <submittedName>
        <fullName evidence="2">Uncharacterized protein</fullName>
    </submittedName>
</protein>
<proteinExistence type="predicted"/>
<comment type="caution">
    <text evidence="2">The sequence shown here is derived from an EMBL/GenBank/DDBJ whole genome shotgun (WGS) entry which is preliminary data.</text>
</comment>